<dbReference type="InterPro" id="IPR007059">
    <property type="entry name" value="DmsC"/>
</dbReference>
<name>A0A2K2U408_9ACTN</name>
<feature type="transmembrane region" description="Helical" evidence="1">
    <location>
        <begin position="270"/>
        <end position="299"/>
    </location>
</feature>
<dbReference type="PANTHER" id="PTHR38095:SF1">
    <property type="entry name" value="ANAEROBIC DIMETHYL SULFOXIDE REDUCTASE CHAIN YNFH"/>
    <property type="match status" value="1"/>
</dbReference>
<dbReference type="Proteomes" id="UP000236488">
    <property type="component" value="Unassembled WGS sequence"/>
</dbReference>
<feature type="transmembrane region" description="Helical" evidence="1">
    <location>
        <begin position="72"/>
        <end position="96"/>
    </location>
</feature>
<feature type="transmembrane region" description="Helical" evidence="1">
    <location>
        <begin position="142"/>
        <end position="164"/>
    </location>
</feature>
<keyword evidence="1" id="KW-0472">Membrane</keyword>
<dbReference type="AlphaFoldDB" id="A0A2K2U408"/>
<reference evidence="2 3" key="1">
    <citation type="journal article" date="2018" name="Int. J. Syst. Evol. Microbiol.">
        <title>Rubneribacter badeniensis gen. nov., sp. nov. and Enteroscipio rubneri gen. nov., sp. nov., new members of the Eggerthellaceae isolated from human faeces.</title>
        <authorList>
            <person name="Danylec N."/>
            <person name="Gobl A."/>
            <person name="Stoll D.A."/>
            <person name="Hetzer B."/>
            <person name="Kulling S.E."/>
            <person name="Huch M."/>
        </authorList>
    </citation>
    <scope>NUCLEOTIDE SEQUENCE [LARGE SCALE GENOMIC DNA]</scope>
    <source>
        <strain evidence="2 3">ResAG-85</strain>
    </source>
</reference>
<dbReference type="RefSeq" id="WP_103263016.1">
    <property type="nucleotide sequence ID" value="NZ_PPEL01000049.1"/>
</dbReference>
<dbReference type="Pfam" id="PF04976">
    <property type="entry name" value="DmsC"/>
    <property type="match status" value="1"/>
</dbReference>
<evidence type="ECO:0000313" key="3">
    <source>
        <dbReference type="Proteomes" id="UP000236488"/>
    </source>
</evidence>
<feature type="transmembrane region" description="Helical" evidence="1">
    <location>
        <begin position="108"/>
        <end position="130"/>
    </location>
</feature>
<gene>
    <name evidence="2" type="ORF">C2L80_08510</name>
</gene>
<keyword evidence="1" id="KW-1133">Transmembrane helix</keyword>
<sequence>MNPEWPLILFTFFLCVSGGVLGVQGLLCVLGKGKKMQLPSLVVSLAALAVGGIAVFMHLQHWERIFNGFGHITSGITLEFIGCIVFFVVLVLYFLFMRRSEDGMAPKWCGVLAIVAGLGLPALTGDSYLMHALPSWNTPLLIVYYLVNAVFMGGLASLIIAGAVGDDDASGLATKVALAGGVLQLVVVLAYALVINGSAGLYSAEIQYYFDPTLPDVAMVDRAGIVGSIIAGDQAVLFWLGAIAVGVVVPAALAWLALRQKAAGTKLAGYAGVAVACCAVGGIVWRVILYVVAISVFALY</sequence>
<evidence type="ECO:0000313" key="2">
    <source>
        <dbReference type="EMBL" id="PNV65073.1"/>
    </source>
</evidence>
<dbReference type="EMBL" id="PPEL01000049">
    <property type="protein sequence ID" value="PNV65073.1"/>
    <property type="molecule type" value="Genomic_DNA"/>
</dbReference>
<dbReference type="GO" id="GO:0005886">
    <property type="term" value="C:plasma membrane"/>
    <property type="evidence" value="ECO:0007669"/>
    <property type="project" value="TreeGrafter"/>
</dbReference>
<comment type="caution">
    <text evidence="2">The sequence shown here is derived from an EMBL/GenBank/DDBJ whole genome shotgun (WGS) entry which is preliminary data.</text>
</comment>
<keyword evidence="3" id="KW-1185">Reference proteome</keyword>
<accession>A0A2K2U408</accession>
<evidence type="ECO:0000256" key="1">
    <source>
        <dbReference type="SAM" id="Phobius"/>
    </source>
</evidence>
<organism evidence="2 3">
    <name type="scientific">Rubneribacter badeniensis</name>
    <dbReference type="NCBI Taxonomy" id="2070688"/>
    <lineage>
        <taxon>Bacteria</taxon>
        <taxon>Bacillati</taxon>
        <taxon>Actinomycetota</taxon>
        <taxon>Coriobacteriia</taxon>
        <taxon>Eggerthellales</taxon>
        <taxon>Eggerthellaceae</taxon>
        <taxon>Rubneribacter</taxon>
    </lineage>
</organism>
<feature type="transmembrane region" description="Helical" evidence="1">
    <location>
        <begin position="176"/>
        <end position="195"/>
    </location>
</feature>
<proteinExistence type="predicted"/>
<feature type="transmembrane region" description="Helical" evidence="1">
    <location>
        <begin position="6"/>
        <end position="29"/>
    </location>
</feature>
<evidence type="ECO:0008006" key="4">
    <source>
        <dbReference type="Google" id="ProtNLM"/>
    </source>
</evidence>
<feature type="transmembrane region" description="Helical" evidence="1">
    <location>
        <begin position="236"/>
        <end position="258"/>
    </location>
</feature>
<feature type="transmembrane region" description="Helical" evidence="1">
    <location>
        <begin position="41"/>
        <end position="60"/>
    </location>
</feature>
<dbReference type="PANTHER" id="PTHR38095">
    <property type="entry name" value="ANAEROBIC DIMETHYL SULFOXIDE REDUCTASE CHAIN YNFH"/>
    <property type="match status" value="1"/>
</dbReference>
<dbReference type="GO" id="GO:0009389">
    <property type="term" value="F:dimethyl sulfoxide reductase activity"/>
    <property type="evidence" value="ECO:0007669"/>
    <property type="project" value="TreeGrafter"/>
</dbReference>
<dbReference type="GO" id="GO:0019645">
    <property type="term" value="P:anaerobic electron transport chain"/>
    <property type="evidence" value="ECO:0007669"/>
    <property type="project" value="InterPro"/>
</dbReference>
<protein>
    <recommendedName>
        <fullName evidence="4">DMSO reductase</fullName>
    </recommendedName>
</protein>
<keyword evidence="1" id="KW-0812">Transmembrane</keyword>
<dbReference type="GO" id="GO:0009390">
    <property type="term" value="C:dimethyl sulfoxide reductase complex"/>
    <property type="evidence" value="ECO:0007669"/>
    <property type="project" value="TreeGrafter"/>
</dbReference>